<dbReference type="Pfam" id="PF00112">
    <property type="entry name" value="Peptidase_C1"/>
    <property type="match status" value="1"/>
</dbReference>
<dbReference type="GO" id="GO:0006508">
    <property type="term" value="P:proteolysis"/>
    <property type="evidence" value="ECO:0007669"/>
    <property type="project" value="UniProtKB-KW"/>
</dbReference>
<sequence length="265" mass="29014">HTYRLGVNQFSDITDEEYRQMLTLDVSALEGQQTYDKKPYSIKAQLPESVDWRTKNVVSAVKNQGSCGSCFAFASVDTIESAHAIKTGTLVTLSPQNVIDCMGNPGVCTQGSYMHLAFEFIIKEGGLDKEESYPYKGVYHKCSYQAQYSGASITGYANVTSGDEDALQEAIATNGPVVVGIDASLSTFRSYKSGVYNDKKCKNAFRDLHHAVVAVGYGTENGQDYYIVKNSWATTYGDHGYIKMARNANNHCGIATYALYPTGTK</sequence>
<dbReference type="Proteomes" id="UP000728032">
    <property type="component" value="Unassembled WGS sequence"/>
</dbReference>
<dbReference type="InterPro" id="IPR039417">
    <property type="entry name" value="Peptidase_C1A_papain-like"/>
</dbReference>
<evidence type="ECO:0000256" key="4">
    <source>
        <dbReference type="ARBA" id="ARBA00022807"/>
    </source>
</evidence>
<evidence type="ECO:0000256" key="2">
    <source>
        <dbReference type="ARBA" id="ARBA00022670"/>
    </source>
</evidence>
<keyword evidence="4" id="KW-0788">Thiol protease</keyword>
<comment type="similarity">
    <text evidence="1">Belongs to the peptidase C1 family.</text>
</comment>
<dbReference type="AlphaFoldDB" id="A0A7R9MJR3"/>
<gene>
    <name evidence="6" type="ORF">ONB1V03_LOCUS18088</name>
</gene>
<dbReference type="InterPro" id="IPR038765">
    <property type="entry name" value="Papain-like_cys_pep_sf"/>
</dbReference>
<dbReference type="CDD" id="cd02248">
    <property type="entry name" value="Peptidase_C1A"/>
    <property type="match status" value="1"/>
</dbReference>
<keyword evidence="2" id="KW-0645">Protease</keyword>
<dbReference type="EMBL" id="OC938815">
    <property type="protein sequence ID" value="CAD7661527.1"/>
    <property type="molecule type" value="Genomic_DNA"/>
</dbReference>
<dbReference type="FunFam" id="3.90.70.10:FF:000006">
    <property type="entry name" value="Cathepsin S"/>
    <property type="match status" value="1"/>
</dbReference>
<dbReference type="PANTHER" id="PTHR12411">
    <property type="entry name" value="CYSTEINE PROTEASE FAMILY C1-RELATED"/>
    <property type="match status" value="1"/>
</dbReference>
<evidence type="ECO:0000313" key="7">
    <source>
        <dbReference type="Proteomes" id="UP000728032"/>
    </source>
</evidence>
<evidence type="ECO:0000259" key="5">
    <source>
        <dbReference type="SMART" id="SM00645"/>
    </source>
</evidence>
<dbReference type="InterPro" id="IPR013128">
    <property type="entry name" value="Peptidase_C1A"/>
</dbReference>
<dbReference type="PROSITE" id="PS00639">
    <property type="entry name" value="THIOL_PROTEASE_HIS"/>
    <property type="match status" value="1"/>
</dbReference>
<dbReference type="GO" id="GO:0008234">
    <property type="term" value="F:cysteine-type peptidase activity"/>
    <property type="evidence" value="ECO:0007669"/>
    <property type="project" value="UniProtKB-KW"/>
</dbReference>
<proteinExistence type="inferred from homology"/>
<reference evidence="6" key="1">
    <citation type="submission" date="2020-11" db="EMBL/GenBank/DDBJ databases">
        <authorList>
            <person name="Tran Van P."/>
        </authorList>
    </citation>
    <scope>NUCLEOTIDE SEQUENCE</scope>
</reference>
<evidence type="ECO:0000256" key="1">
    <source>
        <dbReference type="ARBA" id="ARBA00008455"/>
    </source>
</evidence>
<protein>
    <recommendedName>
        <fullName evidence="5">Peptidase C1A papain C-terminal domain-containing protein</fullName>
    </recommendedName>
</protein>
<keyword evidence="7" id="KW-1185">Reference proteome</keyword>
<name>A0A7R9MJR3_9ACAR</name>
<feature type="domain" description="Peptidase C1A papain C-terminal" evidence="5">
    <location>
        <begin position="46"/>
        <end position="262"/>
    </location>
</feature>
<evidence type="ECO:0000256" key="3">
    <source>
        <dbReference type="ARBA" id="ARBA00022801"/>
    </source>
</evidence>
<dbReference type="PRINTS" id="PR00705">
    <property type="entry name" value="PAPAIN"/>
</dbReference>
<organism evidence="6">
    <name type="scientific">Oppiella nova</name>
    <dbReference type="NCBI Taxonomy" id="334625"/>
    <lineage>
        <taxon>Eukaryota</taxon>
        <taxon>Metazoa</taxon>
        <taxon>Ecdysozoa</taxon>
        <taxon>Arthropoda</taxon>
        <taxon>Chelicerata</taxon>
        <taxon>Arachnida</taxon>
        <taxon>Acari</taxon>
        <taxon>Acariformes</taxon>
        <taxon>Sarcoptiformes</taxon>
        <taxon>Oribatida</taxon>
        <taxon>Brachypylina</taxon>
        <taxon>Oppioidea</taxon>
        <taxon>Oppiidae</taxon>
        <taxon>Oppiella</taxon>
    </lineage>
</organism>
<dbReference type="EMBL" id="CAJPVJ010023990">
    <property type="protein sequence ID" value="CAG2178663.1"/>
    <property type="molecule type" value="Genomic_DNA"/>
</dbReference>
<evidence type="ECO:0000313" key="6">
    <source>
        <dbReference type="EMBL" id="CAD7661527.1"/>
    </source>
</evidence>
<dbReference type="InterPro" id="IPR000668">
    <property type="entry name" value="Peptidase_C1A_C"/>
</dbReference>
<accession>A0A7R9MJR3</accession>
<dbReference type="Gene3D" id="3.90.70.10">
    <property type="entry name" value="Cysteine proteinases"/>
    <property type="match status" value="1"/>
</dbReference>
<keyword evidence="3" id="KW-0378">Hydrolase</keyword>
<dbReference type="SUPFAM" id="SSF54001">
    <property type="entry name" value="Cysteine proteinases"/>
    <property type="match status" value="1"/>
</dbReference>
<dbReference type="SMART" id="SM00645">
    <property type="entry name" value="Pept_C1"/>
    <property type="match status" value="1"/>
</dbReference>
<dbReference type="InterPro" id="IPR025660">
    <property type="entry name" value="Pept_his_AS"/>
</dbReference>
<feature type="non-terminal residue" evidence="6">
    <location>
        <position position="1"/>
    </location>
</feature>
<dbReference type="OrthoDB" id="10253408at2759"/>